<dbReference type="AlphaFoldDB" id="A0AA38MM07"/>
<evidence type="ECO:0000313" key="4">
    <source>
        <dbReference type="Proteomes" id="UP001168821"/>
    </source>
</evidence>
<reference evidence="3" key="1">
    <citation type="journal article" date="2023" name="G3 (Bethesda)">
        <title>Whole genome assemblies of Zophobas morio and Tenebrio molitor.</title>
        <authorList>
            <person name="Kaur S."/>
            <person name="Stinson S.A."/>
            <person name="diCenzo G.C."/>
        </authorList>
    </citation>
    <scope>NUCLEOTIDE SEQUENCE</scope>
    <source>
        <strain evidence="3">QUZm001</strain>
    </source>
</reference>
<sequence>MSHRVKPHTNVEIASCEKYLSKMLKHDSALASKKNPASRPYQDKISQIMRHPINMQPQRIKPKPSAKTQSPIQKVAVSLMSTMPREIGDGSRIKEMKSTKRKPRSRSRSRSSSKVREAWGHILLSKKSGEKMSTFSNFDPLRTLHFLSKELSTKLRTVVPEEDEILQIVTDIQHALKRIPPEVTTLLHDPPPEIEEPVVEELVPSKTTSTKICQTPPTLYQEDTERFQKIMEENTYRLETSCRQLEMVCSNLQNEKEMTEKELDEAKENVEMLCKKVKELEEEIEEITSQKIRELEEEKYELQQQLEKATQEVTNNPTLNHFKKLVEELKKQKLAADETCNRLEYDMTVLKMEKEKFATMLNVRDKEVKEIQEEMCKIQEQVHKQLKKLNSEVIERVNSVKALSDPTNGMHESLFLEIGDTTISSITANESDKDTINIIKELPCGDTELIGLTKESHENFLQKLKGTNVGPDLQRNNKEIDSTYESLVAGLSPSMQAFLAAHKA</sequence>
<protein>
    <submittedName>
        <fullName evidence="3">Uncharacterized protein</fullName>
    </submittedName>
</protein>
<comment type="caution">
    <text evidence="3">The sequence shown here is derived from an EMBL/GenBank/DDBJ whole genome shotgun (WGS) entry which is preliminary data.</text>
</comment>
<keyword evidence="1" id="KW-0175">Coiled coil</keyword>
<feature type="compositionally biased region" description="Basic residues" evidence="2">
    <location>
        <begin position="99"/>
        <end position="113"/>
    </location>
</feature>
<dbReference type="Gene3D" id="1.10.287.1490">
    <property type="match status" value="1"/>
</dbReference>
<dbReference type="Proteomes" id="UP001168821">
    <property type="component" value="Unassembled WGS sequence"/>
</dbReference>
<evidence type="ECO:0000256" key="2">
    <source>
        <dbReference type="SAM" id="MobiDB-lite"/>
    </source>
</evidence>
<evidence type="ECO:0000256" key="1">
    <source>
        <dbReference type="SAM" id="Coils"/>
    </source>
</evidence>
<keyword evidence="4" id="KW-1185">Reference proteome</keyword>
<organism evidence="3 4">
    <name type="scientific">Zophobas morio</name>
    <dbReference type="NCBI Taxonomy" id="2755281"/>
    <lineage>
        <taxon>Eukaryota</taxon>
        <taxon>Metazoa</taxon>
        <taxon>Ecdysozoa</taxon>
        <taxon>Arthropoda</taxon>
        <taxon>Hexapoda</taxon>
        <taxon>Insecta</taxon>
        <taxon>Pterygota</taxon>
        <taxon>Neoptera</taxon>
        <taxon>Endopterygota</taxon>
        <taxon>Coleoptera</taxon>
        <taxon>Polyphaga</taxon>
        <taxon>Cucujiformia</taxon>
        <taxon>Tenebrionidae</taxon>
        <taxon>Zophobas</taxon>
    </lineage>
</organism>
<feature type="coiled-coil region" evidence="1">
    <location>
        <begin position="242"/>
        <end position="346"/>
    </location>
</feature>
<accession>A0AA38MM07</accession>
<dbReference type="EMBL" id="JALNTZ010000002">
    <property type="protein sequence ID" value="KAJ3662990.1"/>
    <property type="molecule type" value="Genomic_DNA"/>
</dbReference>
<gene>
    <name evidence="3" type="ORF">Zmor_007303</name>
</gene>
<proteinExistence type="predicted"/>
<evidence type="ECO:0000313" key="3">
    <source>
        <dbReference type="EMBL" id="KAJ3662990.1"/>
    </source>
</evidence>
<feature type="region of interest" description="Disordered" evidence="2">
    <location>
        <begin position="83"/>
        <end position="116"/>
    </location>
</feature>
<feature type="compositionally biased region" description="Basic and acidic residues" evidence="2">
    <location>
        <begin position="86"/>
        <end position="98"/>
    </location>
</feature>
<name>A0AA38MM07_9CUCU</name>